<feature type="transmembrane region" description="Helical" evidence="8">
    <location>
        <begin position="673"/>
        <end position="692"/>
    </location>
</feature>
<proteinExistence type="predicted"/>
<keyword evidence="5 8" id="KW-0472">Membrane</keyword>
<dbReference type="EMBL" id="HG710681">
    <property type="protein sequence ID" value="CDJ47304.1"/>
    <property type="molecule type" value="Genomic_DNA"/>
</dbReference>
<evidence type="ECO:0000259" key="10">
    <source>
        <dbReference type="PROSITE" id="PS50125"/>
    </source>
</evidence>
<name>U6LFF3_9EIME</name>
<dbReference type="SMART" id="SM00044">
    <property type="entry name" value="CYCc"/>
    <property type="match status" value="2"/>
</dbReference>
<feature type="signal peptide" evidence="9">
    <location>
        <begin position="1"/>
        <end position="21"/>
    </location>
</feature>
<dbReference type="Proteomes" id="UP000030750">
    <property type="component" value="Unassembled WGS sequence"/>
</dbReference>
<protein>
    <recommendedName>
        <fullName evidence="10">Guanylate cyclase domain-containing protein</fullName>
    </recommendedName>
</protein>
<dbReference type="GO" id="GO:0004016">
    <property type="term" value="F:adenylate cyclase activity"/>
    <property type="evidence" value="ECO:0007669"/>
    <property type="project" value="TreeGrafter"/>
</dbReference>
<evidence type="ECO:0000256" key="6">
    <source>
        <dbReference type="ARBA" id="ARBA00023239"/>
    </source>
</evidence>
<feature type="region of interest" description="Disordered" evidence="7">
    <location>
        <begin position="110"/>
        <end position="141"/>
    </location>
</feature>
<evidence type="ECO:0000256" key="5">
    <source>
        <dbReference type="ARBA" id="ARBA00023136"/>
    </source>
</evidence>
<evidence type="ECO:0000256" key="2">
    <source>
        <dbReference type="ARBA" id="ARBA00022692"/>
    </source>
</evidence>
<dbReference type="OrthoDB" id="354346at2759"/>
<keyword evidence="3" id="KW-0547">Nucleotide-binding</keyword>
<dbReference type="GO" id="GO:0004383">
    <property type="term" value="F:guanylate cyclase activity"/>
    <property type="evidence" value="ECO:0007669"/>
    <property type="project" value="TreeGrafter"/>
</dbReference>
<organism evidence="11 12">
    <name type="scientific">Eimeria brunetti</name>
    <dbReference type="NCBI Taxonomy" id="51314"/>
    <lineage>
        <taxon>Eukaryota</taxon>
        <taxon>Sar</taxon>
        <taxon>Alveolata</taxon>
        <taxon>Apicomplexa</taxon>
        <taxon>Conoidasida</taxon>
        <taxon>Coccidia</taxon>
        <taxon>Eucoccidiorida</taxon>
        <taxon>Eimeriorina</taxon>
        <taxon>Eimeriidae</taxon>
        <taxon>Eimeria</taxon>
    </lineage>
</organism>
<dbReference type="CDD" id="cd07302">
    <property type="entry name" value="CHD"/>
    <property type="match status" value="2"/>
</dbReference>
<feature type="transmembrane region" description="Helical" evidence="8">
    <location>
        <begin position="643"/>
        <end position="666"/>
    </location>
</feature>
<evidence type="ECO:0000256" key="1">
    <source>
        <dbReference type="ARBA" id="ARBA00004370"/>
    </source>
</evidence>
<keyword evidence="9" id="KW-0732">Signal</keyword>
<sequence>MFSIGAPLTLFLQDLVKLLDALFLCFDKLSEQFQLVKIETVFETYLAAAGLNDPVLADDAAGQIDDERDSFSERDLLKVQQGAFSAVETALAMLQVTMYITYDSAEPAVRGPAESHSQLTSPRDNDASHGGNDSTGQRQTRRLRVKIGIHSGNVISGVVGSRKPQYALFGDTVNTASRMKSTSVADGIHISGATHRFVAHDQQFKWREMIVDVKGKGPMQTYLLDHVVGMRTPLDEAAARVPDSAGHGRNLSAGSSSLLFAQESEDVSSYLHGVSQWPRQHRSRHWQEPSITVPKSSGVYPEAACQRLPDPSDSCSPGAGTSRGAPVVDEPFHCAGCQSTSLVSESSLDFAANRPWCVRHQSSSSLDALGGGGIATDMCGRNDCDSNIDCASLAKESVPLDRRSTFSNERSSRWRGAERMQRITNAVASVFSPAQFGSSSRRRRSGSQVRSANRNRSRSASSSADNPWKRAGTGGAGRTDLEEPLCRLANGGDDDMGRLKLSSRLTRAFGLNARTDMVRLRFCSSDMEDSYKHSFYSDKAHINAIEQAIIIFLVAFVHESIAFLSMDRLSPATCELFQTQRMLWMGIRWLIFWLNLLFIFAALAFVLTNARDPGKKIASEWHTADTVELSFFLTLIHHNTGLLFQHIIFVDALLITASVSSAMLVSQPTTERLRGMLIVCLLLVVNLISCYVREHDDRQTYIVNQEASALERRSLELLNDMLPKELLIEFQNDNLRLAYSHESLAFLFADICGFTAWSRSVSAEQVLSLLQRLFTRFDRDTIMLNLYKLCTIGDAYVAVSGLHIDCPAQEPFSKHSEAFSTRSLAAGTGGQADEISSSQWRSQWEGVCGGESACCRERQETDKACRILCMARQMLEHVQAVREEMQVPGLNMRIGLHVGSCVGGVIGSRRLRYDLWGLDVLVGNDIESNGVPGQICCSKEFKVSFQREEHSEPRCFE</sequence>
<accession>U6LFF3</accession>
<keyword evidence="4 8" id="KW-1133">Transmembrane helix</keyword>
<evidence type="ECO:0000256" key="7">
    <source>
        <dbReference type="SAM" id="MobiDB-lite"/>
    </source>
</evidence>
<reference evidence="11" key="1">
    <citation type="submission" date="2013-10" db="EMBL/GenBank/DDBJ databases">
        <title>Genomic analysis of the causative agents of coccidiosis in chickens.</title>
        <authorList>
            <person name="Reid A.J."/>
            <person name="Blake D."/>
            <person name="Billington K."/>
            <person name="Browne H."/>
            <person name="Dunn M."/>
            <person name="Hung S."/>
            <person name="Kawahara F."/>
            <person name="Miranda-Saavedra D."/>
            <person name="Mourier T."/>
            <person name="Nagra H."/>
            <person name="Otto T.D."/>
            <person name="Rawlings N."/>
            <person name="Sanchez A."/>
            <person name="Sanders M."/>
            <person name="Subramaniam C."/>
            <person name="Tay Y."/>
            <person name="Dear P."/>
            <person name="Doerig C."/>
            <person name="Gruber A."/>
            <person name="Parkinson J."/>
            <person name="Shirley M."/>
            <person name="Wan K.L."/>
            <person name="Berriman M."/>
            <person name="Tomley F."/>
            <person name="Pain A."/>
        </authorList>
    </citation>
    <scope>NUCLEOTIDE SEQUENCE [LARGE SCALE GENOMIC DNA]</scope>
    <source>
        <strain evidence="11">Houghton</strain>
    </source>
</reference>
<gene>
    <name evidence="11" type="ORF">EBH_0015430</name>
</gene>
<dbReference type="AlphaFoldDB" id="U6LFF3"/>
<evidence type="ECO:0000256" key="9">
    <source>
        <dbReference type="SAM" id="SignalP"/>
    </source>
</evidence>
<keyword evidence="6" id="KW-0456">Lyase</keyword>
<evidence type="ECO:0000256" key="8">
    <source>
        <dbReference type="SAM" id="Phobius"/>
    </source>
</evidence>
<dbReference type="SUPFAM" id="SSF55073">
    <property type="entry name" value="Nucleotide cyclase"/>
    <property type="match status" value="2"/>
</dbReference>
<evidence type="ECO:0000256" key="4">
    <source>
        <dbReference type="ARBA" id="ARBA00022989"/>
    </source>
</evidence>
<keyword evidence="2 8" id="KW-0812">Transmembrane</keyword>
<dbReference type="GO" id="GO:0000166">
    <property type="term" value="F:nucleotide binding"/>
    <property type="evidence" value="ECO:0007669"/>
    <property type="project" value="UniProtKB-KW"/>
</dbReference>
<dbReference type="GO" id="GO:0007168">
    <property type="term" value="P:receptor guanylyl cyclase signaling pathway"/>
    <property type="evidence" value="ECO:0007669"/>
    <property type="project" value="TreeGrafter"/>
</dbReference>
<feature type="region of interest" description="Disordered" evidence="7">
    <location>
        <begin position="434"/>
        <end position="483"/>
    </location>
</feature>
<feature type="domain" description="Guanylate cyclase" evidence="10">
    <location>
        <begin position="745"/>
        <end position="927"/>
    </location>
</feature>
<feature type="chain" id="PRO_5004672491" description="Guanylate cyclase domain-containing protein" evidence="9">
    <location>
        <begin position="22"/>
        <end position="957"/>
    </location>
</feature>
<comment type="subcellular location">
    <subcellularLocation>
        <location evidence="1">Membrane</location>
    </subcellularLocation>
</comment>
<dbReference type="GO" id="GO:0035556">
    <property type="term" value="P:intracellular signal transduction"/>
    <property type="evidence" value="ECO:0007669"/>
    <property type="project" value="InterPro"/>
</dbReference>
<dbReference type="InterPro" id="IPR001054">
    <property type="entry name" value="A/G_cyclase"/>
</dbReference>
<feature type="compositionally biased region" description="Low complexity" evidence="7">
    <location>
        <begin position="446"/>
        <end position="464"/>
    </location>
</feature>
<dbReference type="PANTHER" id="PTHR11920:SF335">
    <property type="entry name" value="GUANYLATE CYCLASE"/>
    <property type="match status" value="1"/>
</dbReference>
<dbReference type="VEuPathDB" id="ToxoDB:EBH_0015430"/>
<evidence type="ECO:0000313" key="11">
    <source>
        <dbReference type="EMBL" id="CDJ47304.1"/>
    </source>
</evidence>
<keyword evidence="12" id="KW-1185">Reference proteome</keyword>
<evidence type="ECO:0000313" key="12">
    <source>
        <dbReference type="Proteomes" id="UP000030750"/>
    </source>
</evidence>
<dbReference type="GO" id="GO:0001653">
    <property type="term" value="F:peptide receptor activity"/>
    <property type="evidence" value="ECO:0007669"/>
    <property type="project" value="TreeGrafter"/>
</dbReference>
<dbReference type="PANTHER" id="PTHR11920">
    <property type="entry name" value="GUANYLYL CYCLASE"/>
    <property type="match status" value="1"/>
</dbReference>
<dbReference type="Gene3D" id="3.30.70.1230">
    <property type="entry name" value="Nucleotide cyclase"/>
    <property type="match status" value="2"/>
</dbReference>
<reference evidence="11" key="2">
    <citation type="submission" date="2013-10" db="EMBL/GenBank/DDBJ databases">
        <authorList>
            <person name="Aslett M."/>
        </authorList>
    </citation>
    <scope>NUCLEOTIDE SEQUENCE [LARGE SCALE GENOMIC DNA]</scope>
    <source>
        <strain evidence="11">Houghton</strain>
    </source>
</reference>
<feature type="transmembrane region" description="Helical" evidence="8">
    <location>
        <begin position="587"/>
        <end position="607"/>
    </location>
</feature>
<dbReference type="PROSITE" id="PS50125">
    <property type="entry name" value="GUANYLATE_CYCLASE_2"/>
    <property type="match status" value="2"/>
</dbReference>
<dbReference type="GO" id="GO:0005886">
    <property type="term" value="C:plasma membrane"/>
    <property type="evidence" value="ECO:0007669"/>
    <property type="project" value="TreeGrafter"/>
</dbReference>
<dbReference type="InterPro" id="IPR029787">
    <property type="entry name" value="Nucleotide_cyclase"/>
</dbReference>
<dbReference type="InterPro" id="IPR050401">
    <property type="entry name" value="Cyclic_nucleotide_synthase"/>
</dbReference>
<feature type="domain" description="Guanylate cyclase" evidence="10">
    <location>
        <begin position="1"/>
        <end position="180"/>
    </location>
</feature>
<dbReference type="Pfam" id="PF00211">
    <property type="entry name" value="Guanylate_cyc"/>
    <property type="match status" value="2"/>
</dbReference>
<evidence type="ECO:0000256" key="3">
    <source>
        <dbReference type="ARBA" id="ARBA00022741"/>
    </source>
</evidence>